<keyword evidence="4" id="KW-0645">Protease</keyword>
<reference evidence="13 14" key="1">
    <citation type="journal article" date="2016" name="Nat. Commun.">
        <title>Thousands of microbial genomes shed light on interconnected biogeochemical processes in an aquifer system.</title>
        <authorList>
            <person name="Anantharaman K."/>
            <person name="Brown C.T."/>
            <person name="Hug L.A."/>
            <person name="Sharon I."/>
            <person name="Castelle C.J."/>
            <person name="Probst A.J."/>
            <person name="Thomas B.C."/>
            <person name="Singh A."/>
            <person name="Wilkins M.J."/>
            <person name="Karaoz U."/>
            <person name="Brodie E.L."/>
            <person name="Williams K.H."/>
            <person name="Hubbard S.S."/>
            <person name="Banfield J.F."/>
        </authorList>
    </citation>
    <scope>NUCLEOTIDE SEQUENCE [LARGE SCALE GENOMIC DNA]</scope>
</reference>
<dbReference type="InterPro" id="IPR001478">
    <property type="entry name" value="PDZ"/>
</dbReference>
<organism evidence="13 14">
    <name type="scientific">Candidatus Campbellbacteria bacterium RIFCSPHIGHO2_12_FULL_35_10</name>
    <dbReference type="NCBI Taxonomy" id="1797578"/>
    <lineage>
        <taxon>Bacteria</taxon>
        <taxon>Candidatus Campbelliibacteriota</taxon>
    </lineage>
</organism>
<keyword evidence="5 11" id="KW-0812">Transmembrane</keyword>
<gene>
    <name evidence="13" type="ORF">A3E89_02580</name>
</gene>
<dbReference type="SUPFAM" id="SSF50156">
    <property type="entry name" value="PDZ domain-like"/>
    <property type="match status" value="1"/>
</dbReference>
<dbReference type="Proteomes" id="UP000185891">
    <property type="component" value="Unassembled WGS sequence"/>
</dbReference>
<dbReference type="InterPro" id="IPR036034">
    <property type="entry name" value="PDZ_sf"/>
</dbReference>
<feature type="transmembrane region" description="Helical" evidence="11">
    <location>
        <begin position="335"/>
        <end position="357"/>
    </location>
</feature>
<evidence type="ECO:0000256" key="4">
    <source>
        <dbReference type="ARBA" id="ARBA00022670"/>
    </source>
</evidence>
<evidence type="ECO:0000256" key="9">
    <source>
        <dbReference type="ARBA" id="ARBA00023049"/>
    </source>
</evidence>
<evidence type="ECO:0000313" key="14">
    <source>
        <dbReference type="Proteomes" id="UP000185891"/>
    </source>
</evidence>
<comment type="caution">
    <text evidence="13">The sequence shown here is derived from an EMBL/GenBank/DDBJ whole genome shotgun (WGS) entry which is preliminary data.</text>
</comment>
<feature type="transmembrane region" description="Helical" evidence="11">
    <location>
        <begin position="91"/>
        <end position="112"/>
    </location>
</feature>
<accession>A0A1F5ELJ1</accession>
<comment type="similarity">
    <text evidence="3">Belongs to the peptidase M50B family.</text>
</comment>
<dbReference type="AlphaFoldDB" id="A0A1F5ELJ1"/>
<dbReference type="EMBL" id="MFAA01000041">
    <property type="protein sequence ID" value="OGD68170.1"/>
    <property type="molecule type" value="Genomic_DNA"/>
</dbReference>
<dbReference type="CDD" id="cd06163">
    <property type="entry name" value="S2P-M50_PDZ_RseP-like"/>
    <property type="match status" value="1"/>
</dbReference>
<dbReference type="SMART" id="SM00228">
    <property type="entry name" value="PDZ"/>
    <property type="match status" value="1"/>
</dbReference>
<dbReference type="GO" id="GO:0004222">
    <property type="term" value="F:metalloendopeptidase activity"/>
    <property type="evidence" value="ECO:0007669"/>
    <property type="project" value="InterPro"/>
</dbReference>
<evidence type="ECO:0000256" key="6">
    <source>
        <dbReference type="ARBA" id="ARBA00022801"/>
    </source>
</evidence>
<evidence type="ECO:0000256" key="5">
    <source>
        <dbReference type="ARBA" id="ARBA00022692"/>
    </source>
</evidence>
<evidence type="ECO:0000259" key="12">
    <source>
        <dbReference type="SMART" id="SM00228"/>
    </source>
</evidence>
<keyword evidence="7" id="KW-0862">Zinc</keyword>
<feature type="transmembrane region" description="Helical" evidence="11">
    <location>
        <begin position="289"/>
        <end position="314"/>
    </location>
</feature>
<dbReference type="GO" id="GO:0006508">
    <property type="term" value="P:proteolysis"/>
    <property type="evidence" value="ECO:0007669"/>
    <property type="project" value="UniProtKB-KW"/>
</dbReference>
<evidence type="ECO:0000313" key="13">
    <source>
        <dbReference type="EMBL" id="OGD68170.1"/>
    </source>
</evidence>
<keyword evidence="8 11" id="KW-1133">Transmembrane helix</keyword>
<keyword evidence="6" id="KW-0378">Hydrolase</keyword>
<feature type="transmembrane region" description="Helical" evidence="11">
    <location>
        <begin position="242"/>
        <end position="262"/>
    </location>
</feature>
<dbReference type="Pfam" id="PF02163">
    <property type="entry name" value="Peptidase_M50"/>
    <property type="match status" value="1"/>
</dbReference>
<evidence type="ECO:0000256" key="2">
    <source>
        <dbReference type="ARBA" id="ARBA00004141"/>
    </source>
</evidence>
<dbReference type="PANTHER" id="PTHR42837:SF2">
    <property type="entry name" value="MEMBRANE METALLOPROTEASE ARASP2, CHLOROPLASTIC-RELATED"/>
    <property type="match status" value="1"/>
</dbReference>
<dbReference type="PANTHER" id="PTHR42837">
    <property type="entry name" value="REGULATOR OF SIGMA-E PROTEASE RSEP"/>
    <property type="match status" value="1"/>
</dbReference>
<keyword evidence="10 11" id="KW-0472">Membrane</keyword>
<protein>
    <recommendedName>
        <fullName evidence="12">PDZ domain-containing protein</fullName>
    </recommendedName>
</protein>
<keyword evidence="9" id="KW-0482">Metalloprotease</keyword>
<feature type="domain" description="PDZ" evidence="12">
    <location>
        <begin position="118"/>
        <end position="197"/>
    </location>
</feature>
<dbReference type="InterPro" id="IPR008915">
    <property type="entry name" value="Peptidase_M50"/>
</dbReference>
<evidence type="ECO:0000256" key="1">
    <source>
        <dbReference type="ARBA" id="ARBA00001947"/>
    </source>
</evidence>
<evidence type="ECO:0000256" key="3">
    <source>
        <dbReference type="ARBA" id="ARBA00007931"/>
    </source>
</evidence>
<name>A0A1F5ELJ1_9BACT</name>
<comment type="cofactor">
    <cofactor evidence="1">
        <name>Zn(2+)</name>
        <dbReference type="ChEBI" id="CHEBI:29105"/>
    </cofactor>
</comment>
<dbReference type="Gene3D" id="2.30.42.10">
    <property type="match status" value="1"/>
</dbReference>
<dbReference type="InterPro" id="IPR004387">
    <property type="entry name" value="Pept_M50_Zn"/>
</dbReference>
<evidence type="ECO:0000256" key="8">
    <source>
        <dbReference type="ARBA" id="ARBA00022989"/>
    </source>
</evidence>
<sequence length="364" mass="39544">MAIILFVVVLAVLILVHEFGHFVTAKKLGMRVDEFGIGFPPRIFAKKKGETEYSINIIPLGGFVKIFGEDPSDESINGPDRERSMVHKPRWMQAIVISAGVVFNVLFAWILITIGFMSGLPVSTDQPGFENVADKRVVLVGVNEDSPAMEAGLKTGDKLISLGTEEETIDNFNEERMREFIALHGGDEIKITFERGKNNIMTTSAIPVKGILEDGYAIGITTDVIGIAKLSLFNAMWESAKLTASLTGMIAVGLFTFVVGVFEGSKAFSQLVGPVGIVGMVGDASQFGWIYLLNFVAFISINLAVINSIPFPALDGGRLLVVAIEAVIRKNIKPVVTNTLNLIGFVLLMGLMVIVTYNDILKLF</sequence>
<proteinExistence type="inferred from homology"/>
<comment type="subcellular location">
    <subcellularLocation>
        <location evidence="2">Membrane</location>
        <topology evidence="2">Multi-pass membrane protein</topology>
    </subcellularLocation>
</comment>
<evidence type="ECO:0000256" key="7">
    <source>
        <dbReference type="ARBA" id="ARBA00022833"/>
    </source>
</evidence>
<evidence type="ECO:0000256" key="11">
    <source>
        <dbReference type="SAM" id="Phobius"/>
    </source>
</evidence>
<dbReference type="GO" id="GO:0016020">
    <property type="term" value="C:membrane"/>
    <property type="evidence" value="ECO:0007669"/>
    <property type="project" value="UniProtKB-SubCell"/>
</dbReference>
<evidence type="ECO:0000256" key="10">
    <source>
        <dbReference type="ARBA" id="ARBA00023136"/>
    </source>
</evidence>